<dbReference type="HAMAP" id="MF_02095">
    <property type="entry name" value="CysQ"/>
    <property type="match status" value="1"/>
</dbReference>
<dbReference type="Gene3D" id="3.40.190.80">
    <property type="match status" value="1"/>
</dbReference>
<feature type="binding site" evidence="4">
    <location>
        <position position="85"/>
    </location>
    <ligand>
        <name>Mg(2+)</name>
        <dbReference type="ChEBI" id="CHEBI:18420"/>
        <label>2</label>
    </ligand>
</feature>
<dbReference type="PANTHER" id="PTHR43028:SF5">
    <property type="entry name" value="3'(2'),5'-BISPHOSPHATE NUCLEOTIDASE 1"/>
    <property type="match status" value="1"/>
</dbReference>
<comment type="similarity">
    <text evidence="4">Belongs to the inositol monophosphatase superfamily. CysQ family.</text>
</comment>
<dbReference type="GO" id="GO:0050427">
    <property type="term" value="P:3'-phosphoadenosine 5'-phosphosulfate metabolic process"/>
    <property type="evidence" value="ECO:0007669"/>
    <property type="project" value="TreeGrafter"/>
</dbReference>
<dbReference type="CDD" id="cd01638">
    <property type="entry name" value="CysQ"/>
    <property type="match status" value="1"/>
</dbReference>
<feature type="binding site" evidence="5">
    <location>
        <position position="87"/>
    </location>
    <ligand>
        <name>Mg(2+)</name>
        <dbReference type="ChEBI" id="CHEBI:18420"/>
        <label>1</label>
        <note>catalytic</note>
    </ligand>
</feature>
<keyword evidence="2 4" id="KW-0479">Metal-binding</keyword>
<dbReference type="Pfam" id="PF00459">
    <property type="entry name" value="Inositol_P"/>
    <property type="match status" value="1"/>
</dbReference>
<keyword evidence="7" id="KW-1185">Reference proteome</keyword>
<dbReference type="OrthoDB" id="9772456at2"/>
<dbReference type="PROSITE" id="PS00629">
    <property type="entry name" value="IMP_1"/>
    <property type="match status" value="1"/>
</dbReference>
<feature type="binding site" evidence="4">
    <location>
        <position position="225"/>
    </location>
    <ligand>
        <name>substrate</name>
    </ligand>
</feature>
<dbReference type="EC" id="3.1.3.7" evidence="4"/>
<reference evidence="6 7" key="1">
    <citation type="submission" date="2019-05" db="EMBL/GenBank/DDBJ databases">
        <title>Tamlana fucoidanivorans sp. nov., isolated from the surface of algae collected from Fujian province in China.</title>
        <authorList>
            <person name="Li J."/>
        </authorList>
    </citation>
    <scope>NUCLEOTIDE SEQUENCE [LARGE SCALE GENOMIC DNA]</scope>
    <source>
        <strain evidence="6 7">CW2-9</strain>
    </source>
</reference>
<dbReference type="EMBL" id="VDCS01000004">
    <property type="protein sequence ID" value="TNJ45781.1"/>
    <property type="molecule type" value="Genomic_DNA"/>
</dbReference>
<feature type="binding site" evidence="4">
    <location>
        <position position="225"/>
    </location>
    <ligand>
        <name>Mg(2+)</name>
        <dbReference type="ChEBI" id="CHEBI:18420"/>
        <label>2</label>
    </ligand>
</feature>
<protein>
    <recommendedName>
        <fullName evidence="4">3'(2'),5'-bisphosphate nucleotidase CysQ</fullName>
        <ecNumber evidence="4">3.1.3.7</ecNumber>
    </recommendedName>
    <alternativeName>
        <fullName evidence="4">3'(2'),5-bisphosphonucleoside 3'(2')-phosphohydrolase</fullName>
    </alternativeName>
    <alternativeName>
        <fullName evidence="4">3'-phosphoadenosine 5'-phosphate phosphatase</fullName>
        <shortName evidence="4">PAP phosphatase</shortName>
    </alternativeName>
</protein>
<name>A0A5C4SNM7_9FLAO</name>
<dbReference type="GO" id="GO:0005886">
    <property type="term" value="C:plasma membrane"/>
    <property type="evidence" value="ECO:0007669"/>
    <property type="project" value="UniProtKB-SubCell"/>
</dbReference>
<dbReference type="InterPro" id="IPR050725">
    <property type="entry name" value="CysQ/Inositol_MonoPase"/>
</dbReference>
<comment type="caution">
    <text evidence="6">The sequence shown here is derived from an EMBL/GenBank/DDBJ whole genome shotgun (WGS) entry which is preliminary data.</text>
</comment>
<feature type="binding site" evidence="4">
    <location>
        <position position="87"/>
    </location>
    <ligand>
        <name>Mg(2+)</name>
        <dbReference type="ChEBI" id="CHEBI:18420"/>
        <label>1</label>
    </ligand>
</feature>
<comment type="catalytic activity">
    <reaction evidence="1 4">
        <text>adenosine 3',5'-bisphosphate + H2O = AMP + phosphate</text>
        <dbReference type="Rhea" id="RHEA:10040"/>
        <dbReference type="ChEBI" id="CHEBI:15377"/>
        <dbReference type="ChEBI" id="CHEBI:43474"/>
        <dbReference type="ChEBI" id="CHEBI:58343"/>
        <dbReference type="ChEBI" id="CHEBI:456215"/>
        <dbReference type="EC" id="3.1.3.7"/>
    </reaction>
</comment>
<keyword evidence="4 6" id="KW-0378">Hydrolase</keyword>
<dbReference type="InterPro" id="IPR000760">
    <property type="entry name" value="Inositol_monophosphatase-like"/>
</dbReference>
<feature type="binding site" evidence="4">
    <location>
        <position position="85"/>
    </location>
    <ligand>
        <name>Mg(2+)</name>
        <dbReference type="ChEBI" id="CHEBI:18420"/>
        <label>1</label>
    </ligand>
</feature>
<dbReference type="RefSeq" id="WP_139695424.1">
    <property type="nucleotide sequence ID" value="NZ_CP074074.1"/>
</dbReference>
<dbReference type="InterPro" id="IPR020583">
    <property type="entry name" value="Inositol_monoP_metal-BS"/>
</dbReference>
<keyword evidence="4" id="KW-0472">Membrane</keyword>
<feature type="binding site" evidence="5">
    <location>
        <position position="85"/>
    </location>
    <ligand>
        <name>Mg(2+)</name>
        <dbReference type="ChEBI" id="CHEBI:18420"/>
        <label>1</label>
        <note>catalytic</note>
    </ligand>
</feature>
<comment type="cofactor">
    <cofactor evidence="4 5">
        <name>Mg(2+)</name>
        <dbReference type="ChEBI" id="CHEBI:18420"/>
    </cofactor>
</comment>
<dbReference type="GO" id="GO:0000103">
    <property type="term" value="P:sulfate assimilation"/>
    <property type="evidence" value="ECO:0007669"/>
    <property type="project" value="TreeGrafter"/>
</dbReference>
<feature type="binding site" evidence="4">
    <location>
        <position position="65"/>
    </location>
    <ligand>
        <name>substrate</name>
    </ligand>
</feature>
<evidence type="ECO:0000256" key="1">
    <source>
        <dbReference type="ARBA" id="ARBA00001625"/>
    </source>
</evidence>
<dbReference type="NCBIfam" id="TIGR01331">
    <property type="entry name" value="bisphos_cysQ"/>
    <property type="match status" value="1"/>
</dbReference>
<feature type="binding site" evidence="4">
    <location>
        <position position="88"/>
    </location>
    <ligand>
        <name>Mg(2+)</name>
        <dbReference type="ChEBI" id="CHEBI:18420"/>
        <label>2</label>
    </ligand>
</feature>
<keyword evidence="3 4" id="KW-0460">Magnesium</keyword>
<gene>
    <name evidence="4 6" type="primary">cysQ</name>
    <name evidence="6" type="ORF">FGF67_05215</name>
</gene>
<feature type="binding site" evidence="4">
    <location>
        <position position="65"/>
    </location>
    <ligand>
        <name>Mg(2+)</name>
        <dbReference type="ChEBI" id="CHEBI:18420"/>
        <label>1</label>
    </ligand>
</feature>
<evidence type="ECO:0000313" key="6">
    <source>
        <dbReference type="EMBL" id="TNJ45781.1"/>
    </source>
</evidence>
<keyword evidence="4" id="KW-1003">Cell membrane</keyword>
<proteinExistence type="inferred from homology"/>
<comment type="subcellular location">
    <subcellularLocation>
        <location evidence="4">Cell membrane</location>
        <topology evidence="4">Peripheral membrane protein</topology>
        <orientation evidence="4">Cytoplasmic side</orientation>
    </subcellularLocation>
</comment>
<feature type="binding site" evidence="5">
    <location>
        <position position="88"/>
    </location>
    <ligand>
        <name>Mg(2+)</name>
        <dbReference type="ChEBI" id="CHEBI:18420"/>
        <label>1</label>
        <note>catalytic</note>
    </ligand>
</feature>
<feature type="binding site" evidence="4">
    <location>
        <begin position="87"/>
        <end position="90"/>
    </location>
    <ligand>
        <name>substrate</name>
    </ligand>
</feature>
<evidence type="ECO:0000256" key="3">
    <source>
        <dbReference type="ARBA" id="ARBA00022842"/>
    </source>
</evidence>
<dbReference type="GO" id="GO:0000287">
    <property type="term" value="F:magnesium ion binding"/>
    <property type="evidence" value="ECO:0007669"/>
    <property type="project" value="UniProtKB-UniRule"/>
</dbReference>
<sequence length="264" mass="29604">MEKDTLLAIAVEAAIKAGAEIMMVYETSFEVQFKSDHSPLTVADERAHQIIHSYLKSTHIPVISEEHKQAPYEERKHWRTCWMVDPLDGTKEFIKRNGEFTVNIALIENGQPVMGVIYVPVLKTLYYGVVSDGVAYKISLDKAVYSTAIFKDKISIYPKHEDGKPLRVIGSRSHKSRETDAFIAGLEQEGKSVQIVSKGSSLKFCLMAEGDADMYPRFVPTMEWDTAAGHGICSAVGLTVQRIDTGEPLQYNKEDLLNPYFLVQ</sequence>
<comment type="function">
    <text evidence="4">Converts adenosine-3',5'-bisphosphate (PAP) to AMP.</text>
</comment>
<dbReference type="Proteomes" id="UP000308713">
    <property type="component" value="Unassembled WGS sequence"/>
</dbReference>
<dbReference type="InterPro" id="IPR006240">
    <property type="entry name" value="CysQ"/>
</dbReference>
<evidence type="ECO:0000256" key="2">
    <source>
        <dbReference type="ARBA" id="ARBA00022723"/>
    </source>
</evidence>
<evidence type="ECO:0000256" key="4">
    <source>
        <dbReference type="HAMAP-Rule" id="MF_02095"/>
    </source>
</evidence>
<dbReference type="Gene3D" id="3.30.540.10">
    <property type="entry name" value="Fructose-1,6-Bisphosphatase, subunit A, domain 1"/>
    <property type="match status" value="1"/>
</dbReference>
<dbReference type="AlphaFoldDB" id="A0A5C4SNM7"/>
<dbReference type="PRINTS" id="PR00377">
    <property type="entry name" value="IMPHPHTASES"/>
</dbReference>
<dbReference type="PANTHER" id="PTHR43028">
    <property type="entry name" value="3'(2'),5'-BISPHOSPHATE NUCLEOTIDASE 1"/>
    <property type="match status" value="1"/>
</dbReference>
<evidence type="ECO:0000313" key="7">
    <source>
        <dbReference type="Proteomes" id="UP000308713"/>
    </source>
</evidence>
<accession>A0A5C4SNM7</accession>
<feature type="binding site" evidence="5">
    <location>
        <position position="65"/>
    </location>
    <ligand>
        <name>Mg(2+)</name>
        <dbReference type="ChEBI" id="CHEBI:18420"/>
        <label>1</label>
        <note>catalytic</note>
    </ligand>
</feature>
<dbReference type="GO" id="GO:0008441">
    <property type="term" value="F:3'(2'),5'-bisphosphate nucleotidase activity"/>
    <property type="evidence" value="ECO:0007669"/>
    <property type="project" value="UniProtKB-UniRule"/>
</dbReference>
<evidence type="ECO:0000256" key="5">
    <source>
        <dbReference type="PIRSR" id="PIRSR600760-2"/>
    </source>
</evidence>
<dbReference type="SUPFAM" id="SSF56655">
    <property type="entry name" value="Carbohydrate phosphatase"/>
    <property type="match status" value="1"/>
</dbReference>
<feature type="binding site" evidence="5">
    <location>
        <position position="225"/>
    </location>
    <ligand>
        <name>Mg(2+)</name>
        <dbReference type="ChEBI" id="CHEBI:18420"/>
        <label>1</label>
        <note>catalytic</note>
    </ligand>
</feature>
<organism evidence="6 7">
    <name type="scientific">Allotamlana fucoidanivorans</name>
    <dbReference type="NCBI Taxonomy" id="2583814"/>
    <lineage>
        <taxon>Bacteria</taxon>
        <taxon>Pseudomonadati</taxon>
        <taxon>Bacteroidota</taxon>
        <taxon>Flavobacteriia</taxon>
        <taxon>Flavobacteriales</taxon>
        <taxon>Flavobacteriaceae</taxon>
        <taxon>Allotamlana</taxon>
    </lineage>
</organism>